<dbReference type="AlphaFoldDB" id="A0AA38L0L9"/>
<dbReference type="EMBL" id="JAHRHJ020000007">
    <property type="protein sequence ID" value="KAH9307805.1"/>
    <property type="molecule type" value="Genomic_DNA"/>
</dbReference>
<feature type="non-terminal residue" evidence="2">
    <location>
        <position position="1"/>
    </location>
</feature>
<feature type="region of interest" description="Disordered" evidence="1">
    <location>
        <begin position="51"/>
        <end position="83"/>
    </location>
</feature>
<evidence type="ECO:0000313" key="2">
    <source>
        <dbReference type="EMBL" id="KAH9307805.1"/>
    </source>
</evidence>
<organism evidence="2 3">
    <name type="scientific">Taxus chinensis</name>
    <name type="common">Chinese yew</name>
    <name type="synonym">Taxus wallichiana var. chinensis</name>
    <dbReference type="NCBI Taxonomy" id="29808"/>
    <lineage>
        <taxon>Eukaryota</taxon>
        <taxon>Viridiplantae</taxon>
        <taxon>Streptophyta</taxon>
        <taxon>Embryophyta</taxon>
        <taxon>Tracheophyta</taxon>
        <taxon>Spermatophyta</taxon>
        <taxon>Pinopsida</taxon>
        <taxon>Pinidae</taxon>
        <taxon>Conifers II</taxon>
        <taxon>Cupressales</taxon>
        <taxon>Taxaceae</taxon>
        <taxon>Taxus</taxon>
    </lineage>
</organism>
<accession>A0AA38L0L9</accession>
<feature type="compositionally biased region" description="Polar residues" evidence="1">
    <location>
        <begin position="66"/>
        <end position="83"/>
    </location>
</feature>
<protein>
    <submittedName>
        <fullName evidence="2">Uncharacterized protein</fullName>
    </submittedName>
</protein>
<gene>
    <name evidence="2" type="ORF">KI387_035716</name>
</gene>
<evidence type="ECO:0000313" key="3">
    <source>
        <dbReference type="Proteomes" id="UP000824469"/>
    </source>
</evidence>
<name>A0AA38L0L9_TAXCH</name>
<comment type="caution">
    <text evidence="2">The sequence shown here is derived from an EMBL/GenBank/DDBJ whole genome shotgun (WGS) entry which is preliminary data.</text>
</comment>
<proteinExistence type="predicted"/>
<sequence length="105" mass="11711">KNDKANGWKNALPEHMVFKPKDIPEADEEVATVPDTKVDSDMNVMIEKTPLSEESAGDEIKRTRNFESNTSFTAMDPPGSSNTYQPIADLEVLIPMQEISDAWIT</sequence>
<keyword evidence="3" id="KW-1185">Reference proteome</keyword>
<reference evidence="2 3" key="1">
    <citation type="journal article" date="2021" name="Nat. Plants">
        <title>The Taxus genome provides insights into paclitaxel biosynthesis.</title>
        <authorList>
            <person name="Xiong X."/>
            <person name="Gou J."/>
            <person name="Liao Q."/>
            <person name="Li Y."/>
            <person name="Zhou Q."/>
            <person name="Bi G."/>
            <person name="Li C."/>
            <person name="Du R."/>
            <person name="Wang X."/>
            <person name="Sun T."/>
            <person name="Guo L."/>
            <person name="Liang H."/>
            <person name="Lu P."/>
            <person name="Wu Y."/>
            <person name="Zhang Z."/>
            <person name="Ro D.K."/>
            <person name="Shang Y."/>
            <person name="Huang S."/>
            <person name="Yan J."/>
        </authorList>
    </citation>
    <scope>NUCLEOTIDE SEQUENCE [LARGE SCALE GENOMIC DNA]</scope>
    <source>
        <strain evidence="2">Ta-2019</strain>
    </source>
</reference>
<feature type="non-terminal residue" evidence="2">
    <location>
        <position position="105"/>
    </location>
</feature>
<evidence type="ECO:0000256" key="1">
    <source>
        <dbReference type="SAM" id="MobiDB-lite"/>
    </source>
</evidence>
<dbReference type="Proteomes" id="UP000824469">
    <property type="component" value="Unassembled WGS sequence"/>
</dbReference>